<protein>
    <recommendedName>
        <fullName evidence="7">Large ribosomal subunit protein mL45</fullName>
    </recommendedName>
    <alternativeName>
        <fullName evidence="8">39S ribosomal protein L45, mitochondrial</fullName>
    </alternativeName>
</protein>
<evidence type="ECO:0000256" key="1">
    <source>
        <dbReference type="ARBA" id="ARBA00004173"/>
    </source>
</evidence>
<evidence type="ECO:0000256" key="6">
    <source>
        <dbReference type="ARBA" id="ARBA00038073"/>
    </source>
</evidence>
<comment type="subcellular location">
    <subcellularLocation>
        <location evidence="1">Mitochondrion</location>
    </subcellularLocation>
</comment>
<dbReference type="PANTHER" id="PTHR28554:SF1">
    <property type="entry name" value="LARGE RIBOSOMAL SUBUNIT PROTEIN ML45"/>
    <property type="match status" value="1"/>
</dbReference>
<proteinExistence type="inferred from homology"/>
<dbReference type="GO" id="GO:0005739">
    <property type="term" value="C:mitochondrion"/>
    <property type="evidence" value="ECO:0007669"/>
    <property type="project" value="UniProtKB-SubCell"/>
</dbReference>
<evidence type="ECO:0000259" key="9">
    <source>
        <dbReference type="SMART" id="SM00978"/>
    </source>
</evidence>
<dbReference type="Gene3D" id="3.10.450.240">
    <property type="match status" value="1"/>
</dbReference>
<evidence type="ECO:0000256" key="7">
    <source>
        <dbReference type="ARBA" id="ARBA00039448"/>
    </source>
</evidence>
<dbReference type="EMBL" id="KZ988708">
    <property type="protein sequence ID" value="RKP11704.1"/>
    <property type="molecule type" value="Genomic_DNA"/>
</dbReference>
<dbReference type="AlphaFoldDB" id="A0A4P9XZA9"/>
<keyword evidence="3" id="KW-0689">Ribosomal protein</keyword>
<dbReference type="OrthoDB" id="19619at2759"/>
<evidence type="ECO:0000256" key="4">
    <source>
        <dbReference type="ARBA" id="ARBA00023128"/>
    </source>
</evidence>
<evidence type="ECO:0000256" key="5">
    <source>
        <dbReference type="ARBA" id="ARBA00023274"/>
    </source>
</evidence>
<gene>
    <name evidence="10" type="ORF">BJ684DRAFT_17727</name>
</gene>
<keyword evidence="11" id="KW-1185">Reference proteome</keyword>
<sequence length="289" mass="32702">PSLLGSSHSCVVLGQDKDAKGLSRHALLPSRISFLTASLLLPFPRPTATPSPLGMLHLCRHTRALPVKKGLGTFPLLSQVSIPRSSPLVPLDQGLMSTWLPTPRSQRPPLWTASGFRSSIREWKGWMHSTLALAYARWEERKDGFSPSKFRYDAKEIYKAMNTSFAEGDLATLRYVCGNSQYSRLKNEIKRRPKGRLVWTMHEEVTPPRIMAAYIGSLADKLLLFQIVVRLHTKQSVALYDEYDRLINGDPNKPQAIEEYVVFEKMSNDNTPWRVYGKTSLPQVNSRKP</sequence>
<dbReference type="Proteomes" id="UP000267251">
    <property type="component" value="Unassembled WGS sequence"/>
</dbReference>
<evidence type="ECO:0000256" key="8">
    <source>
        <dbReference type="ARBA" id="ARBA00043031"/>
    </source>
</evidence>
<dbReference type="InterPro" id="IPR051975">
    <property type="entry name" value="mtLSU_mL45"/>
</dbReference>
<dbReference type="GO" id="GO:1990904">
    <property type="term" value="C:ribonucleoprotein complex"/>
    <property type="evidence" value="ECO:0007669"/>
    <property type="project" value="UniProtKB-KW"/>
</dbReference>
<organism evidence="10 11">
    <name type="scientific">Piptocephalis cylindrospora</name>
    <dbReference type="NCBI Taxonomy" id="1907219"/>
    <lineage>
        <taxon>Eukaryota</taxon>
        <taxon>Fungi</taxon>
        <taxon>Fungi incertae sedis</taxon>
        <taxon>Zoopagomycota</taxon>
        <taxon>Zoopagomycotina</taxon>
        <taxon>Zoopagomycetes</taxon>
        <taxon>Zoopagales</taxon>
        <taxon>Piptocephalidaceae</taxon>
        <taxon>Piptocephalis</taxon>
    </lineage>
</organism>
<accession>A0A4P9XZA9</accession>
<evidence type="ECO:0000313" key="11">
    <source>
        <dbReference type="Proteomes" id="UP000267251"/>
    </source>
</evidence>
<keyword evidence="5" id="KW-0687">Ribonucleoprotein</keyword>
<evidence type="ECO:0000256" key="2">
    <source>
        <dbReference type="ARBA" id="ARBA00022946"/>
    </source>
</evidence>
<name>A0A4P9XZA9_9FUNG</name>
<feature type="domain" description="Tim44-like" evidence="9">
    <location>
        <begin position="131"/>
        <end position="280"/>
    </location>
</feature>
<dbReference type="InterPro" id="IPR007379">
    <property type="entry name" value="Tim44-like_dom"/>
</dbReference>
<keyword evidence="4" id="KW-0496">Mitochondrion</keyword>
<dbReference type="GO" id="GO:0005840">
    <property type="term" value="C:ribosome"/>
    <property type="evidence" value="ECO:0007669"/>
    <property type="project" value="UniProtKB-KW"/>
</dbReference>
<dbReference type="InterPro" id="IPR032710">
    <property type="entry name" value="NTF2-like_dom_sf"/>
</dbReference>
<feature type="non-terminal residue" evidence="10">
    <location>
        <position position="1"/>
    </location>
</feature>
<keyword evidence="2" id="KW-0809">Transit peptide</keyword>
<dbReference type="PANTHER" id="PTHR28554">
    <property type="entry name" value="39S RIBOSOMAL PROTEIN L45, MITOCHONDRIAL"/>
    <property type="match status" value="1"/>
</dbReference>
<reference evidence="11" key="1">
    <citation type="journal article" date="2018" name="Nat. Microbiol.">
        <title>Leveraging single-cell genomics to expand the fungal tree of life.</title>
        <authorList>
            <person name="Ahrendt S.R."/>
            <person name="Quandt C.A."/>
            <person name="Ciobanu D."/>
            <person name="Clum A."/>
            <person name="Salamov A."/>
            <person name="Andreopoulos B."/>
            <person name="Cheng J.F."/>
            <person name="Woyke T."/>
            <person name="Pelin A."/>
            <person name="Henrissat B."/>
            <person name="Reynolds N.K."/>
            <person name="Benny G.L."/>
            <person name="Smith M.E."/>
            <person name="James T.Y."/>
            <person name="Grigoriev I.V."/>
        </authorList>
    </citation>
    <scope>NUCLEOTIDE SEQUENCE [LARGE SCALE GENOMIC DNA]</scope>
</reference>
<dbReference type="SUPFAM" id="SSF54427">
    <property type="entry name" value="NTF2-like"/>
    <property type="match status" value="1"/>
</dbReference>
<evidence type="ECO:0000256" key="3">
    <source>
        <dbReference type="ARBA" id="ARBA00022980"/>
    </source>
</evidence>
<dbReference type="Pfam" id="PF04280">
    <property type="entry name" value="Tim44"/>
    <property type="match status" value="1"/>
</dbReference>
<evidence type="ECO:0000313" key="10">
    <source>
        <dbReference type="EMBL" id="RKP11704.1"/>
    </source>
</evidence>
<comment type="similarity">
    <text evidence="6">Belongs to the mitochondrion-specific ribosomal protein mL45 family.</text>
</comment>
<dbReference type="SMART" id="SM00978">
    <property type="entry name" value="Tim44"/>
    <property type="match status" value="1"/>
</dbReference>